<dbReference type="Proteomes" id="UP000001919">
    <property type="component" value="Chromosome"/>
</dbReference>
<name>C7MBG6_BRAFD</name>
<sequence>MIRLRPLHPDDAGTIAGWAADPVFVEHAGWSPDLERSTMYEFWHGVAIAPPRELVRLVATLEGEIVGYADLHGADPSERELGYAVGPSARWGQGLGTAVARAGLSHGFDELGLEEIWAEAPPANTASVRILERLGMRRTGTGDEDEFLGEPTRCAQYRITRREHARLSGPAAPPAPAPGPTGTARYR</sequence>
<dbReference type="PROSITE" id="PS51186">
    <property type="entry name" value="GNAT"/>
    <property type="match status" value="1"/>
</dbReference>
<keyword evidence="3" id="KW-0689">Ribosomal protein</keyword>
<gene>
    <name evidence="3" type="ordered locus">Bfae_10910</name>
</gene>
<dbReference type="EMBL" id="CP001643">
    <property type="protein sequence ID" value="ACU84939.1"/>
    <property type="molecule type" value="Genomic_DNA"/>
</dbReference>
<keyword evidence="3" id="KW-0808">Transferase</keyword>
<keyword evidence="3" id="KW-0687">Ribonucleoprotein</keyword>
<reference evidence="3 4" key="1">
    <citation type="journal article" date="2009" name="Stand. Genomic Sci.">
        <title>Complete genome sequence of Brachybacterium faecium type strain (Schefferle 6-10).</title>
        <authorList>
            <person name="Lapidus A."/>
            <person name="Pukall R."/>
            <person name="Labuttii K."/>
            <person name="Copeland A."/>
            <person name="Del Rio T.G."/>
            <person name="Nolan M."/>
            <person name="Chen F."/>
            <person name="Lucas S."/>
            <person name="Tice H."/>
            <person name="Cheng J.F."/>
            <person name="Bruce D."/>
            <person name="Goodwin L."/>
            <person name="Pitluck S."/>
            <person name="Rohde M."/>
            <person name="Goker M."/>
            <person name="Pati A."/>
            <person name="Ivanova N."/>
            <person name="Mavrommatis K."/>
            <person name="Chen A."/>
            <person name="Palaniappan K."/>
            <person name="D'haeseleer P."/>
            <person name="Chain P."/>
            <person name="Bristow J."/>
            <person name="Eisen J.A."/>
            <person name="Markowitz V."/>
            <person name="Hugenholtz P."/>
            <person name="Kyrpides N.C."/>
            <person name="Klenk H.P."/>
        </authorList>
    </citation>
    <scope>NUCLEOTIDE SEQUENCE [LARGE SCALE GENOMIC DNA]</scope>
    <source>
        <strain evidence="4">ATCC 43885 / DSM 4810 / JCM 11609 / LMG 19847 / NBRC 14762 / NCIMB 9860 / 6-10</strain>
    </source>
</reference>
<feature type="region of interest" description="Disordered" evidence="1">
    <location>
        <begin position="161"/>
        <end position="187"/>
    </location>
</feature>
<dbReference type="STRING" id="446465.Bfae_10910"/>
<dbReference type="CDD" id="cd04301">
    <property type="entry name" value="NAT_SF"/>
    <property type="match status" value="1"/>
</dbReference>
<proteinExistence type="predicted"/>
<dbReference type="HOGENOM" id="CLU_013985_3_2_11"/>
<dbReference type="OrthoDB" id="4142102at2"/>
<dbReference type="SUPFAM" id="SSF55729">
    <property type="entry name" value="Acyl-CoA N-acyltransferases (Nat)"/>
    <property type="match status" value="1"/>
</dbReference>
<evidence type="ECO:0000313" key="3">
    <source>
        <dbReference type="EMBL" id="ACU84939.1"/>
    </source>
</evidence>
<dbReference type="InterPro" id="IPR000182">
    <property type="entry name" value="GNAT_dom"/>
</dbReference>
<accession>C7MBG6</accession>
<evidence type="ECO:0000256" key="1">
    <source>
        <dbReference type="SAM" id="MobiDB-lite"/>
    </source>
</evidence>
<evidence type="ECO:0000259" key="2">
    <source>
        <dbReference type="PROSITE" id="PS51186"/>
    </source>
</evidence>
<dbReference type="InterPro" id="IPR016181">
    <property type="entry name" value="Acyl_CoA_acyltransferase"/>
</dbReference>
<dbReference type="AlphaFoldDB" id="C7MBG6"/>
<dbReference type="eggNOG" id="COG1670">
    <property type="taxonomic scope" value="Bacteria"/>
</dbReference>
<dbReference type="Pfam" id="PF13302">
    <property type="entry name" value="Acetyltransf_3"/>
    <property type="match status" value="1"/>
</dbReference>
<dbReference type="GO" id="GO:0005840">
    <property type="term" value="C:ribosome"/>
    <property type="evidence" value="ECO:0007669"/>
    <property type="project" value="UniProtKB-KW"/>
</dbReference>
<organism evidence="3 4">
    <name type="scientific">Brachybacterium faecium (strain ATCC 43885 / DSM 4810 / JCM 11609 / LMG 19847 / NBRC 14762 / NCIMB 9860 / 6-10)</name>
    <dbReference type="NCBI Taxonomy" id="446465"/>
    <lineage>
        <taxon>Bacteria</taxon>
        <taxon>Bacillati</taxon>
        <taxon>Actinomycetota</taxon>
        <taxon>Actinomycetes</taxon>
        <taxon>Micrococcales</taxon>
        <taxon>Dermabacteraceae</taxon>
        <taxon>Brachybacterium</taxon>
    </lineage>
</organism>
<evidence type="ECO:0000313" key="4">
    <source>
        <dbReference type="Proteomes" id="UP000001919"/>
    </source>
</evidence>
<dbReference type="InterPro" id="IPR051531">
    <property type="entry name" value="N-acetyltransferase"/>
</dbReference>
<dbReference type="GO" id="GO:0016747">
    <property type="term" value="F:acyltransferase activity, transferring groups other than amino-acyl groups"/>
    <property type="evidence" value="ECO:0007669"/>
    <property type="project" value="InterPro"/>
</dbReference>
<protein>
    <submittedName>
        <fullName evidence="3">Acetyltransferase, ribosomal protein N-acetylase</fullName>
    </submittedName>
</protein>
<dbReference type="PANTHER" id="PTHR43792">
    <property type="entry name" value="GNAT FAMILY, PUTATIVE (AFU_ORTHOLOGUE AFUA_3G00765)-RELATED-RELATED"/>
    <property type="match status" value="1"/>
</dbReference>
<dbReference type="KEGG" id="bfa:Bfae_10910"/>
<dbReference type="Gene3D" id="3.40.630.30">
    <property type="match status" value="1"/>
</dbReference>
<dbReference type="PANTHER" id="PTHR43792:SF1">
    <property type="entry name" value="N-ACETYLTRANSFERASE DOMAIN-CONTAINING PROTEIN"/>
    <property type="match status" value="1"/>
</dbReference>
<feature type="domain" description="N-acetyltransferase" evidence="2">
    <location>
        <begin position="2"/>
        <end position="163"/>
    </location>
</feature>
<keyword evidence="4" id="KW-1185">Reference proteome</keyword>